<proteinExistence type="predicted"/>
<organism evidence="1 2">
    <name type="scientific">Williamwhitmania taraxaci</name>
    <dbReference type="NCBI Taxonomy" id="1640674"/>
    <lineage>
        <taxon>Bacteria</taxon>
        <taxon>Pseudomonadati</taxon>
        <taxon>Bacteroidota</taxon>
        <taxon>Bacteroidia</taxon>
        <taxon>Bacteroidales</taxon>
        <taxon>Williamwhitmaniaceae</taxon>
        <taxon>Williamwhitmania</taxon>
    </lineage>
</organism>
<protein>
    <submittedName>
        <fullName evidence="1">Uncharacterized protein</fullName>
    </submittedName>
</protein>
<sequence length="61" mass="7326">MTTEATKLKEMDCLVRIIYQRKIWLNNPDNKARKTYNEVVRDTNDIQAQLQELQEEQKSNE</sequence>
<evidence type="ECO:0000313" key="1">
    <source>
        <dbReference type="EMBL" id="SDC53522.1"/>
    </source>
</evidence>
<gene>
    <name evidence="1" type="ORF">SAMN05216323_103546</name>
</gene>
<name>A0A1G6MD69_9BACT</name>
<accession>A0A1G6MD69</accession>
<dbReference type="EMBL" id="FMYP01000035">
    <property type="protein sequence ID" value="SDC53522.1"/>
    <property type="molecule type" value="Genomic_DNA"/>
</dbReference>
<dbReference type="RefSeq" id="WP_092438638.1">
    <property type="nucleotide sequence ID" value="NZ_FMYP01000035.1"/>
</dbReference>
<evidence type="ECO:0000313" key="2">
    <source>
        <dbReference type="Proteomes" id="UP000199452"/>
    </source>
</evidence>
<dbReference type="Proteomes" id="UP000199452">
    <property type="component" value="Unassembled WGS sequence"/>
</dbReference>
<reference evidence="1 2" key="1">
    <citation type="submission" date="2016-09" db="EMBL/GenBank/DDBJ databases">
        <authorList>
            <person name="Capua I."/>
            <person name="De Benedictis P."/>
            <person name="Joannis T."/>
            <person name="Lombin L.H."/>
            <person name="Cattoli G."/>
        </authorList>
    </citation>
    <scope>NUCLEOTIDE SEQUENCE [LARGE SCALE GENOMIC DNA]</scope>
    <source>
        <strain evidence="1 2">A7P-90m</strain>
    </source>
</reference>
<dbReference type="STRING" id="1640674.SAMN05216323_103546"/>
<dbReference type="AlphaFoldDB" id="A0A1G6MD69"/>
<keyword evidence="2" id="KW-1185">Reference proteome</keyword>